<evidence type="ECO:0000256" key="1">
    <source>
        <dbReference type="ARBA" id="ARBA00004606"/>
    </source>
</evidence>
<keyword evidence="7 9" id="KW-0472">Membrane</keyword>
<dbReference type="InterPro" id="IPR005331">
    <property type="entry name" value="Sulfotransferase"/>
</dbReference>
<dbReference type="Gene3D" id="3.40.50.300">
    <property type="entry name" value="P-loop containing nucleotide triphosphate hydrolases"/>
    <property type="match status" value="1"/>
</dbReference>
<dbReference type="EC" id="2.8.2.-" evidence="9"/>
<evidence type="ECO:0000256" key="7">
    <source>
        <dbReference type="ARBA" id="ARBA00023136"/>
    </source>
</evidence>
<keyword evidence="8" id="KW-0325">Glycoprotein</keyword>
<evidence type="ECO:0000256" key="2">
    <source>
        <dbReference type="ARBA" id="ARBA00010109"/>
    </source>
</evidence>
<dbReference type="PANTHER" id="PTHR12812">
    <property type="entry name" value="HEPARAN SULFATE 6-O-SULFOTRANSFERASE 3"/>
    <property type="match status" value="1"/>
</dbReference>
<keyword evidence="4 9" id="KW-0812">Transmembrane</keyword>
<dbReference type="AlphaFoldDB" id="A0A7I8VEJ5"/>
<evidence type="ECO:0000256" key="5">
    <source>
        <dbReference type="ARBA" id="ARBA00022968"/>
    </source>
</evidence>
<comment type="subcellular location">
    <subcellularLocation>
        <location evidence="1 9">Membrane</location>
        <topology evidence="1 9">Single-pass type II membrane protein</topology>
    </subcellularLocation>
</comment>
<evidence type="ECO:0000256" key="8">
    <source>
        <dbReference type="ARBA" id="ARBA00023180"/>
    </source>
</evidence>
<protein>
    <recommendedName>
        <fullName evidence="9">Heparan-sulfate 6-O-sulfotransferase</fullName>
        <ecNumber evidence="9">2.8.2.-</ecNumber>
    </recommendedName>
</protein>
<keyword evidence="5 9" id="KW-0735">Signal-anchor</keyword>
<dbReference type="Proteomes" id="UP000549394">
    <property type="component" value="Unassembled WGS sequence"/>
</dbReference>
<comment type="similarity">
    <text evidence="2 9">Belongs to the sulfotransferase 6 family.</text>
</comment>
<gene>
    <name evidence="10" type="ORF">DGYR_LOCUS3510</name>
</gene>
<evidence type="ECO:0000256" key="9">
    <source>
        <dbReference type="RuleBase" id="RU364122"/>
    </source>
</evidence>
<accession>A0A7I8VEJ5</accession>
<name>A0A7I8VEJ5_9ANNE</name>
<sequence length="403" mass="47642">MTFRGGKWKIYKLVIVFFIFTTFCLFAVYLLQNKPASFDLTAEFSNEDTSRQFKILQNNEFVLVFVHIQKTGGSYFGRQLVKSLDMKKPCKCKSGRKRCNCTRDGKIWLFSRYSTGWACGLHADWTELHECVNEKMNKIEKDVRKRSYLYITNVRDPLKRYLSEWKHTQRGATWKDSSLLCDGREYKDFIQKCYEGENWMGVGLEEFYSCSYNLANNRQTRMLANLSLINCYNSKLPKSEIDNILLESAKKNLRAMAYFGLTEYQIESQFLFERTFNVKFLVNFLTINNSRADRAEISSKDLEAIHEANELDFKLYDYAKELFFKRFNQIKKDYFMKTGLKFKPIKSIINNTILEEMLNDYGSDEDDVNAKKKNALSLLKQMKRHLKVDKHIKKKLKNFQETD</sequence>
<evidence type="ECO:0000313" key="11">
    <source>
        <dbReference type="Proteomes" id="UP000549394"/>
    </source>
</evidence>
<dbReference type="GO" id="GO:0016020">
    <property type="term" value="C:membrane"/>
    <property type="evidence" value="ECO:0007669"/>
    <property type="project" value="UniProtKB-SubCell"/>
</dbReference>
<evidence type="ECO:0000313" key="10">
    <source>
        <dbReference type="EMBL" id="CAD5114684.1"/>
    </source>
</evidence>
<comment type="function">
    <text evidence="9">6-O-sulfation enzyme which catalyzes the transfer of sulfate from 3'-phosphoadenosine 5'-phosphosulfate (PAPS) to position 6 of the N-sulfoglucosamine residue (GlcNS) of heparan sulfate.</text>
</comment>
<keyword evidence="3 9" id="KW-0808">Transferase</keyword>
<reference evidence="10 11" key="1">
    <citation type="submission" date="2020-08" db="EMBL/GenBank/DDBJ databases">
        <authorList>
            <person name="Hejnol A."/>
        </authorList>
    </citation>
    <scope>NUCLEOTIDE SEQUENCE [LARGE SCALE GENOMIC DNA]</scope>
</reference>
<comment type="catalytic activity">
    <reaction evidence="9">
        <text>alpha-D-glucosaminyl-[heparan sulfate](n) + 3'-phosphoadenylyl sulfate = 6-sulfo-alpha-D-glucosaminyl-[heparan sulfate](n) + adenosine 3',5'-bisphosphate + H(+)</text>
        <dbReference type="Rhea" id="RHEA:56604"/>
        <dbReference type="Rhea" id="RHEA-COMP:9830"/>
        <dbReference type="Rhea" id="RHEA-COMP:14621"/>
        <dbReference type="ChEBI" id="CHEBI:15378"/>
        <dbReference type="ChEBI" id="CHEBI:58339"/>
        <dbReference type="ChEBI" id="CHEBI:58343"/>
        <dbReference type="ChEBI" id="CHEBI:58388"/>
        <dbReference type="ChEBI" id="CHEBI:140604"/>
    </reaction>
</comment>
<proteinExistence type="inferred from homology"/>
<dbReference type="GO" id="GO:0017095">
    <property type="term" value="F:heparan sulfate 6-sulfotransferase activity"/>
    <property type="evidence" value="ECO:0007669"/>
    <property type="project" value="TreeGrafter"/>
</dbReference>
<feature type="transmembrane region" description="Helical" evidence="9">
    <location>
        <begin position="12"/>
        <end position="31"/>
    </location>
</feature>
<dbReference type="Pfam" id="PF03567">
    <property type="entry name" value="Sulfotransfer_2"/>
    <property type="match status" value="1"/>
</dbReference>
<organism evidence="10 11">
    <name type="scientific">Dimorphilus gyrociliatus</name>
    <dbReference type="NCBI Taxonomy" id="2664684"/>
    <lineage>
        <taxon>Eukaryota</taxon>
        <taxon>Metazoa</taxon>
        <taxon>Spiralia</taxon>
        <taxon>Lophotrochozoa</taxon>
        <taxon>Annelida</taxon>
        <taxon>Polychaeta</taxon>
        <taxon>Polychaeta incertae sedis</taxon>
        <taxon>Dinophilidae</taxon>
        <taxon>Dimorphilus</taxon>
    </lineage>
</organism>
<comment type="caution">
    <text evidence="10">The sequence shown here is derived from an EMBL/GenBank/DDBJ whole genome shotgun (WGS) entry which is preliminary data.</text>
</comment>
<dbReference type="InterPro" id="IPR027417">
    <property type="entry name" value="P-loop_NTPase"/>
</dbReference>
<dbReference type="FunFam" id="3.40.50.300:FF:000347">
    <property type="entry name" value="Heparan-sulfate 6-O-sulfotransferase"/>
    <property type="match status" value="1"/>
</dbReference>
<dbReference type="InterPro" id="IPR010635">
    <property type="entry name" value="Heparan_SO4-6-sulfoTrfase"/>
</dbReference>
<dbReference type="OrthoDB" id="406981at2759"/>
<keyword evidence="11" id="KW-1185">Reference proteome</keyword>
<evidence type="ECO:0000256" key="4">
    <source>
        <dbReference type="ARBA" id="ARBA00022692"/>
    </source>
</evidence>
<evidence type="ECO:0000256" key="6">
    <source>
        <dbReference type="ARBA" id="ARBA00022989"/>
    </source>
</evidence>
<keyword evidence="6 9" id="KW-1133">Transmembrane helix</keyword>
<dbReference type="PANTHER" id="PTHR12812:SF0">
    <property type="entry name" value="HEPARAN-SULFATE 6-O-SULFOTRANSFERASE"/>
    <property type="match status" value="1"/>
</dbReference>
<dbReference type="EMBL" id="CAJFCJ010000005">
    <property type="protein sequence ID" value="CAD5114684.1"/>
    <property type="molecule type" value="Genomic_DNA"/>
</dbReference>
<evidence type="ECO:0000256" key="3">
    <source>
        <dbReference type="ARBA" id="ARBA00022679"/>
    </source>
</evidence>